<feature type="transmembrane region" description="Helical" evidence="11">
    <location>
        <begin position="289"/>
        <end position="309"/>
    </location>
</feature>
<feature type="transmembrane region" description="Helical" evidence="11">
    <location>
        <begin position="80"/>
        <end position="105"/>
    </location>
</feature>
<dbReference type="GO" id="GO:0005886">
    <property type="term" value="C:plasma membrane"/>
    <property type="evidence" value="ECO:0007669"/>
    <property type="project" value="UniProtKB-SubCell"/>
</dbReference>
<dbReference type="OrthoDB" id="9774335at2"/>
<feature type="transmembrane region" description="Helical" evidence="11">
    <location>
        <begin position="195"/>
        <end position="216"/>
    </location>
</feature>
<sequence>MQTPAPTGAAHPRTTGRRGAPERSCARRGLYDRDVNASGAPARRRVPLWLVAAVVVVVLPATGLLPATDARELLVRTGPVLVFLLAITVVAELCAGAGLFDAVAARAARLARGRRIVLWGLVVVLATASTVVLSLDTTAVLVTPVVLALARRTGTRPLPLALTVLALANTASLLLPVSNLTNLLAAHRFGTGYVAVMWAPALAVLTVTVVVLLVLHGRDLRGRFTLAGAGPTPPDRLLLRLTAAVVVLLAVAFALEIPVAPTALAGAAVLALATWWRRVRPLVPVREMLPWRSALIVAALFVLVETWHAHGLGDLLATVAGTGDGPGDLAQLAATGVVAANLVNNLPAFLALLPAAGESVDRLATLLVAVNAGPLITPWASLATVLWWQQYRRHAFEHGPPPAWHVVRQGLVLAPLAVAAGVAVVALG</sequence>
<evidence type="ECO:0000259" key="12">
    <source>
        <dbReference type="Pfam" id="PF03600"/>
    </source>
</evidence>
<organism evidence="13 14">
    <name type="scientific">Cellulosimicrobium cellulans</name>
    <name type="common">Arthrobacter luteus</name>
    <dbReference type="NCBI Taxonomy" id="1710"/>
    <lineage>
        <taxon>Bacteria</taxon>
        <taxon>Bacillati</taxon>
        <taxon>Actinomycetota</taxon>
        <taxon>Actinomycetes</taxon>
        <taxon>Micrococcales</taxon>
        <taxon>Promicromonosporaceae</taxon>
        <taxon>Cellulosimicrobium</taxon>
    </lineage>
</organism>
<dbReference type="Proteomes" id="UP000196228">
    <property type="component" value="Chromosome"/>
</dbReference>
<evidence type="ECO:0000256" key="4">
    <source>
        <dbReference type="ARBA" id="ARBA00022448"/>
    </source>
</evidence>
<dbReference type="Pfam" id="PF03600">
    <property type="entry name" value="CitMHS"/>
    <property type="match status" value="1"/>
</dbReference>
<accession>A0A1Y0HT19</accession>
<feature type="transmembrane region" description="Helical" evidence="11">
    <location>
        <begin position="117"/>
        <end position="150"/>
    </location>
</feature>
<dbReference type="InterPro" id="IPR000802">
    <property type="entry name" value="Arsenical_pump_ArsB"/>
</dbReference>
<proteinExistence type="inferred from homology"/>
<evidence type="ECO:0000313" key="14">
    <source>
        <dbReference type="Proteomes" id="UP000196228"/>
    </source>
</evidence>
<feature type="region of interest" description="Disordered" evidence="10">
    <location>
        <begin position="1"/>
        <end position="23"/>
    </location>
</feature>
<keyword evidence="8 11" id="KW-1133">Transmembrane helix</keyword>
<evidence type="ECO:0000256" key="2">
    <source>
        <dbReference type="ARBA" id="ARBA00006433"/>
    </source>
</evidence>
<evidence type="ECO:0000256" key="11">
    <source>
        <dbReference type="SAM" id="Phobius"/>
    </source>
</evidence>
<feature type="domain" description="Citrate transporter-like" evidence="12">
    <location>
        <begin position="45"/>
        <end position="380"/>
    </location>
</feature>
<keyword evidence="6 11" id="KW-0812">Transmembrane</keyword>
<feature type="transmembrane region" description="Helical" evidence="11">
    <location>
        <begin position="329"/>
        <end position="353"/>
    </location>
</feature>
<keyword evidence="4" id="KW-0813">Transport</keyword>
<evidence type="ECO:0000256" key="10">
    <source>
        <dbReference type="SAM" id="MobiDB-lite"/>
    </source>
</evidence>
<comment type="similarity">
    <text evidence="2">Belongs to the ArsB family.</text>
</comment>
<dbReference type="KEGG" id="cceu:CBR64_07225"/>
<evidence type="ECO:0000256" key="7">
    <source>
        <dbReference type="ARBA" id="ARBA00022849"/>
    </source>
</evidence>
<comment type="similarity">
    <text evidence="3">Belongs to the CitM (TC 2.A.11) transporter family.</text>
</comment>
<feature type="transmembrane region" description="Helical" evidence="11">
    <location>
        <begin position="365"/>
        <end position="388"/>
    </location>
</feature>
<dbReference type="EMBL" id="CP021383">
    <property type="protein sequence ID" value="ARU51312.1"/>
    <property type="molecule type" value="Genomic_DNA"/>
</dbReference>
<evidence type="ECO:0000313" key="13">
    <source>
        <dbReference type="EMBL" id="ARU51312.1"/>
    </source>
</evidence>
<feature type="transmembrane region" description="Helical" evidence="11">
    <location>
        <begin position="48"/>
        <end position="68"/>
    </location>
</feature>
<keyword evidence="7" id="KW-0059">Arsenical resistance</keyword>
<dbReference type="GO" id="GO:0015105">
    <property type="term" value="F:arsenite transmembrane transporter activity"/>
    <property type="evidence" value="ECO:0007669"/>
    <property type="project" value="InterPro"/>
</dbReference>
<evidence type="ECO:0000256" key="6">
    <source>
        <dbReference type="ARBA" id="ARBA00022692"/>
    </source>
</evidence>
<dbReference type="PANTHER" id="PTHR43302">
    <property type="entry name" value="TRANSPORTER ARSB-RELATED"/>
    <property type="match status" value="1"/>
</dbReference>
<keyword evidence="5" id="KW-1003">Cell membrane</keyword>
<feature type="transmembrane region" description="Helical" evidence="11">
    <location>
        <begin position="408"/>
        <end position="427"/>
    </location>
</feature>
<feature type="transmembrane region" description="Helical" evidence="11">
    <location>
        <begin position="157"/>
        <end position="175"/>
    </location>
</feature>
<dbReference type="AlphaFoldDB" id="A0A1Y0HT19"/>
<reference evidence="13 14" key="1">
    <citation type="submission" date="2017-05" db="EMBL/GenBank/DDBJ databases">
        <authorList>
            <person name="Song R."/>
            <person name="Chenine A.L."/>
            <person name="Ruprecht R.M."/>
        </authorList>
    </citation>
    <scope>NUCLEOTIDE SEQUENCE [LARGE SCALE GENOMIC DNA]</scope>
    <source>
        <strain evidence="13 14">PSBB019</strain>
    </source>
</reference>
<dbReference type="PANTHER" id="PTHR43302:SF5">
    <property type="entry name" value="TRANSPORTER ARSB-RELATED"/>
    <property type="match status" value="1"/>
</dbReference>
<comment type="subcellular location">
    <subcellularLocation>
        <location evidence="1">Cell membrane</location>
        <topology evidence="1">Multi-pass membrane protein</topology>
    </subcellularLocation>
</comment>
<dbReference type="InterPro" id="IPR004680">
    <property type="entry name" value="Cit_transptr-like_dom"/>
</dbReference>
<evidence type="ECO:0000256" key="9">
    <source>
        <dbReference type="ARBA" id="ARBA00023136"/>
    </source>
</evidence>
<dbReference type="PRINTS" id="PR00758">
    <property type="entry name" value="ARSENICPUMP"/>
</dbReference>
<evidence type="ECO:0000256" key="8">
    <source>
        <dbReference type="ARBA" id="ARBA00022989"/>
    </source>
</evidence>
<gene>
    <name evidence="13" type="ORF">CBR64_07225</name>
</gene>
<keyword evidence="9 11" id="KW-0472">Membrane</keyword>
<evidence type="ECO:0000256" key="1">
    <source>
        <dbReference type="ARBA" id="ARBA00004651"/>
    </source>
</evidence>
<dbReference type="GO" id="GO:0046685">
    <property type="term" value="P:response to arsenic-containing substance"/>
    <property type="evidence" value="ECO:0007669"/>
    <property type="project" value="UniProtKB-KW"/>
</dbReference>
<feature type="transmembrane region" description="Helical" evidence="11">
    <location>
        <begin position="237"/>
        <end position="255"/>
    </location>
</feature>
<evidence type="ECO:0000256" key="5">
    <source>
        <dbReference type="ARBA" id="ARBA00022475"/>
    </source>
</evidence>
<evidence type="ECO:0000256" key="3">
    <source>
        <dbReference type="ARBA" id="ARBA00009843"/>
    </source>
</evidence>
<name>A0A1Y0HT19_CELCE</name>
<protein>
    <submittedName>
        <fullName evidence="13">Citrate transporter</fullName>
    </submittedName>
</protein>